<dbReference type="InterPro" id="IPR013128">
    <property type="entry name" value="Peptidase_C1A"/>
</dbReference>
<keyword evidence="5" id="KW-1185">Reference proteome</keyword>
<dbReference type="OrthoDB" id="640249at2759"/>
<feature type="domain" description="Peptidase C1A papain C-terminal" evidence="3">
    <location>
        <begin position="2"/>
        <end position="82"/>
    </location>
</feature>
<dbReference type="GO" id="GO:0006508">
    <property type="term" value="P:proteolysis"/>
    <property type="evidence" value="ECO:0007669"/>
    <property type="project" value="InterPro"/>
</dbReference>
<dbReference type="GO" id="GO:0008234">
    <property type="term" value="F:cysteine-type peptidase activity"/>
    <property type="evidence" value="ECO:0007669"/>
    <property type="project" value="InterPro"/>
</dbReference>
<accession>A0A7J6LA07</accession>
<keyword evidence="2" id="KW-0865">Zymogen</keyword>
<dbReference type="SUPFAM" id="SSF54001">
    <property type="entry name" value="Cysteine proteinases"/>
    <property type="match status" value="1"/>
</dbReference>
<dbReference type="InterPro" id="IPR000668">
    <property type="entry name" value="Peptidase_C1A_C"/>
</dbReference>
<dbReference type="EMBL" id="JAAPAO010000623">
    <property type="protein sequence ID" value="KAF4656021.1"/>
    <property type="molecule type" value="Genomic_DNA"/>
</dbReference>
<evidence type="ECO:0000313" key="4">
    <source>
        <dbReference type="EMBL" id="KAF4656021.1"/>
    </source>
</evidence>
<evidence type="ECO:0000256" key="2">
    <source>
        <dbReference type="ARBA" id="ARBA00023145"/>
    </source>
</evidence>
<dbReference type="Proteomes" id="UP000591131">
    <property type="component" value="Unassembled WGS sequence"/>
</dbReference>
<comment type="similarity">
    <text evidence="1">Belongs to the peptidase C1 family.</text>
</comment>
<dbReference type="InterPro" id="IPR038765">
    <property type="entry name" value="Papain-like_cys_pep_sf"/>
</dbReference>
<comment type="caution">
    <text evidence="4">The sequence shown here is derived from an EMBL/GenBank/DDBJ whole genome shotgun (WGS) entry which is preliminary data.</text>
</comment>
<reference evidence="4 5" key="1">
    <citation type="submission" date="2020-04" db="EMBL/GenBank/DDBJ databases">
        <title>Perkinsus chesapeaki whole genome sequence.</title>
        <authorList>
            <person name="Bogema D.R."/>
        </authorList>
    </citation>
    <scope>NUCLEOTIDE SEQUENCE [LARGE SCALE GENOMIC DNA]</scope>
    <source>
        <strain evidence="4">ATCC PRA-425</strain>
    </source>
</reference>
<dbReference type="Pfam" id="PF00112">
    <property type="entry name" value="Peptidase_C1"/>
    <property type="match status" value="1"/>
</dbReference>
<evidence type="ECO:0000256" key="1">
    <source>
        <dbReference type="ARBA" id="ARBA00008455"/>
    </source>
</evidence>
<sequence length="110" mass="11940">MLAAVQNNGPVSVAIEADHPVFKYYEGGVIDDPGCGVMLNHAALVVGYVMSNSSAKDASYFIVKNSWGDGWGEEGYFRIALNGPITGNTFVEHAFTSECRFTAAPRMWFV</sequence>
<dbReference type="PANTHER" id="PTHR12411">
    <property type="entry name" value="CYSTEINE PROTEASE FAMILY C1-RELATED"/>
    <property type="match status" value="1"/>
</dbReference>
<organism evidence="4 5">
    <name type="scientific">Perkinsus chesapeaki</name>
    <name type="common">Clam parasite</name>
    <name type="synonym">Perkinsus andrewsi</name>
    <dbReference type="NCBI Taxonomy" id="330153"/>
    <lineage>
        <taxon>Eukaryota</taxon>
        <taxon>Sar</taxon>
        <taxon>Alveolata</taxon>
        <taxon>Perkinsozoa</taxon>
        <taxon>Perkinsea</taxon>
        <taxon>Perkinsida</taxon>
        <taxon>Perkinsidae</taxon>
        <taxon>Perkinsus</taxon>
    </lineage>
</organism>
<gene>
    <name evidence="4" type="ORF">FOL47_009191</name>
</gene>
<evidence type="ECO:0000259" key="3">
    <source>
        <dbReference type="Pfam" id="PF00112"/>
    </source>
</evidence>
<evidence type="ECO:0000313" key="5">
    <source>
        <dbReference type="Proteomes" id="UP000591131"/>
    </source>
</evidence>
<dbReference type="AlphaFoldDB" id="A0A7J6LA07"/>
<name>A0A7J6LA07_PERCH</name>
<proteinExistence type="inferred from homology"/>
<dbReference type="Gene3D" id="3.90.70.10">
    <property type="entry name" value="Cysteine proteinases"/>
    <property type="match status" value="1"/>
</dbReference>
<protein>
    <recommendedName>
        <fullName evidence="3">Peptidase C1A papain C-terminal domain-containing protein</fullName>
    </recommendedName>
</protein>